<keyword evidence="20" id="KW-1185">Reference proteome</keyword>
<evidence type="ECO:0000313" key="20">
    <source>
        <dbReference type="Proteomes" id="UP000305546"/>
    </source>
</evidence>
<keyword evidence="17" id="KW-0444">Lipid biosynthesis</keyword>
<keyword evidence="17" id="KW-1208">Phospholipid metabolism</keyword>
<evidence type="ECO:0000313" key="19">
    <source>
        <dbReference type="EMBL" id="TNC26451.1"/>
    </source>
</evidence>
<dbReference type="GO" id="GO:0005886">
    <property type="term" value="C:plasma membrane"/>
    <property type="evidence" value="ECO:0007669"/>
    <property type="project" value="UniProtKB-SubCell"/>
</dbReference>
<evidence type="ECO:0000256" key="18">
    <source>
        <dbReference type="RuleBase" id="RU003750"/>
    </source>
</evidence>
<dbReference type="GO" id="GO:0008654">
    <property type="term" value="P:phospholipid biosynthetic process"/>
    <property type="evidence" value="ECO:0007669"/>
    <property type="project" value="UniProtKB-UniRule"/>
</dbReference>
<evidence type="ECO:0000256" key="15">
    <source>
        <dbReference type="ARBA" id="ARBA00033137"/>
    </source>
</evidence>
<comment type="cofactor">
    <cofactor evidence="17">
        <name>Mg(2+)</name>
        <dbReference type="ChEBI" id="CHEBI:18420"/>
    </cofactor>
    <text evidence="17">Contains a di-nuclear catalytic Mg(2+) center.</text>
</comment>
<dbReference type="PROSITE" id="PS00379">
    <property type="entry name" value="CDP_ALCOHOL_P_TRANSF"/>
    <property type="match status" value="1"/>
</dbReference>
<accession>A0A5C4M184</accession>
<keyword evidence="11 17" id="KW-1133">Transmembrane helix</keyword>
<feature type="binding site" evidence="17">
    <location>
        <position position="66"/>
    </location>
    <ligand>
        <name>Mg(2+)</name>
        <dbReference type="ChEBI" id="CHEBI:18420"/>
        <label>2</label>
    </ligand>
</feature>
<feature type="binding site" evidence="17">
    <location>
        <position position="69"/>
    </location>
    <ligand>
        <name>Mg(2+)</name>
        <dbReference type="ChEBI" id="CHEBI:18420"/>
        <label>1</label>
    </ligand>
</feature>
<feature type="binding site" evidence="17">
    <location>
        <position position="87"/>
    </location>
    <ligand>
        <name>Mg(2+)</name>
        <dbReference type="ChEBI" id="CHEBI:18420"/>
        <label>1</label>
    </ligand>
</feature>
<sequence length="203" mass="21242">MLNIFARASVSRALDPLAHVLLRAGITPNVMTAIGTVGAIACAIGFFPTGMLLWGTFTVWGFAMLDLLDGAIARARGHGTRFGAALDATCDRLVDGALFASIAWWCFADWGNSRAAAATLISLVLGQVISYVKARAEASGLSADGGLIERAERLIIALVGTGLQGLHVPYAVEGSQWLLAVLSAVTLAQRMFSLAASAREARP</sequence>
<comment type="function">
    <text evidence="17">Catalyzes the conjugation of the 1'-hydroxyl group of D-myo-inositol-3-phosphate (also named L-myo-inositol-1-phosphate) with a lipid tail of cytidine diphosphate diacylglycerol (CDP-DAG), forming phosphatidylinositol phosphate (PIP) and CMP. PIP is a precursor of phosphatidylinositol (PI) which is an essential lipid required for cell wall formation.</text>
</comment>
<dbReference type="RefSeq" id="WP_139096740.1">
    <property type="nucleotide sequence ID" value="NZ_VDFW01000008.1"/>
</dbReference>
<feature type="binding site" evidence="17">
    <location>
        <position position="74"/>
    </location>
    <ligand>
        <name>a CDP-1,2-diacyl-sn-glycerol</name>
        <dbReference type="ChEBI" id="CHEBI:58332"/>
    </ligand>
</feature>
<dbReference type="UniPathway" id="UPA00220"/>
<dbReference type="EMBL" id="VDFW01000008">
    <property type="protein sequence ID" value="TNC26451.1"/>
    <property type="molecule type" value="Genomic_DNA"/>
</dbReference>
<comment type="catalytic activity">
    <reaction evidence="16 17">
        <text>a CDP-1,2-diacyl-sn-glycerol + 1D-myo-inositol 3-phosphate = a 1,2-diacyl-sn-glycero-3-phospho-(1D-myo-inositol-3-phosphate) + CMP + H(+)</text>
        <dbReference type="Rhea" id="RHEA:60504"/>
        <dbReference type="ChEBI" id="CHEBI:15378"/>
        <dbReference type="ChEBI" id="CHEBI:58088"/>
        <dbReference type="ChEBI" id="CHEBI:58332"/>
        <dbReference type="ChEBI" id="CHEBI:58401"/>
        <dbReference type="ChEBI" id="CHEBI:60377"/>
    </reaction>
</comment>
<feature type="binding site" evidence="17">
    <location>
        <position position="66"/>
    </location>
    <ligand>
        <name>Mg(2+)</name>
        <dbReference type="ChEBI" id="CHEBI:18420"/>
        <label>1</label>
    </ligand>
</feature>
<feature type="binding site" evidence="17">
    <location>
        <position position="80"/>
    </location>
    <ligand>
        <name>a CDP-1,2-diacyl-sn-glycerol</name>
        <dbReference type="ChEBI" id="CHEBI:58332"/>
    </ligand>
</feature>
<evidence type="ECO:0000256" key="5">
    <source>
        <dbReference type="ARBA" id="ARBA00011738"/>
    </source>
</evidence>
<feature type="transmembrane region" description="Helical" evidence="17">
    <location>
        <begin position="20"/>
        <end position="46"/>
    </location>
</feature>
<comment type="pathway">
    <text evidence="3">Lipid metabolism.</text>
</comment>
<comment type="caution">
    <text evidence="17">Lacks conserved residue(s) required for the propagation of feature annotation.</text>
</comment>
<gene>
    <name evidence="19" type="ORF">FG385_11895</name>
</gene>
<evidence type="ECO:0000256" key="14">
    <source>
        <dbReference type="ARBA" id="ARBA00024082"/>
    </source>
</evidence>
<dbReference type="InterPro" id="IPR048254">
    <property type="entry name" value="CDP_ALCOHOL_P_TRANSF_CS"/>
</dbReference>
<keyword evidence="9 17" id="KW-0479">Metal-binding</keyword>
<evidence type="ECO:0000256" key="9">
    <source>
        <dbReference type="ARBA" id="ARBA00022723"/>
    </source>
</evidence>
<evidence type="ECO:0000256" key="6">
    <source>
        <dbReference type="ARBA" id="ARBA00022475"/>
    </source>
</evidence>
<evidence type="ECO:0000256" key="7">
    <source>
        <dbReference type="ARBA" id="ARBA00022679"/>
    </source>
</evidence>
<keyword evidence="17" id="KW-0443">Lipid metabolism</keyword>
<dbReference type="AlphaFoldDB" id="A0A5C4M184"/>
<evidence type="ECO:0000256" key="4">
    <source>
        <dbReference type="ARBA" id="ARBA00010441"/>
    </source>
</evidence>
<keyword evidence="7 17" id="KW-0808">Transferase</keyword>
<organism evidence="19 20">
    <name type="scientific">Amycolatopsis alkalitolerans</name>
    <dbReference type="NCBI Taxonomy" id="2547244"/>
    <lineage>
        <taxon>Bacteria</taxon>
        <taxon>Bacillati</taxon>
        <taxon>Actinomycetota</taxon>
        <taxon>Actinomycetes</taxon>
        <taxon>Pseudonocardiales</taxon>
        <taxon>Pseudonocardiaceae</taxon>
        <taxon>Amycolatopsis</taxon>
    </lineage>
</organism>
<comment type="pathway">
    <text evidence="2 17">Phospholipid metabolism; phosphatidylinositol phosphate biosynthesis.</text>
</comment>
<feature type="binding site" evidence="17">
    <location>
        <position position="87"/>
    </location>
    <ligand>
        <name>Mg(2+)</name>
        <dbReference type="ChEBI" id="CHEBI:18420"/>
        <label>2</label>
    </ligand>
</feature>
<evidence type="ECO:0000256" key="13">
    <source>
        <dbReference type="ARBA" id="ARBA00023935"/>
    </source>
</evidence>
<dbReference type="InterPro" id="IPR044268">
    <property type="entry name" value="PIP_synthase_PgsA1"/>
</dbReference>
<feature type="active site" description="Proton acceptor" evidence="17">
    <location>
        <position position="91"/>
    </location>
</feature>
<evidence type="ECO:0000256" key="10">
    <source>
        <dbReference type="ARBA" id="ARBA00022842"/>
    </source>
</evidence>
<evidence type="ECO:0000256" key="2">
    <source>
        <dbReference type="ARBA" id="ARBA00004805"/>
    </source>
</evidence>
<dbReference type="EC" id="2.7.8.-" evidence="17"/>
<dbReference type="Pfam" id="PF01066">
    <property type="entry name" value="CDP-OH_P_transf"/>
    <property type="match status" value="1"/>
</dbReference>
<keyword evidence="8 17" id="KW-0812">Transmembrane</keyword>
<dbReference type="Proteomes" id="UP000305546">
    <property type="component" value="Unassembled WGS sequence"/>
</dbReference>
<keyword evidence="12 17" id="KW-0472">Membrane</keyword>
<dbReference type="OrthoDB" id="116551at2"/>
<evidence type="ECO:0000256" key="11">
    <source>
        <dbReference type="ARBA" id="ARBA00022989"/>
    </source>
</evidence>
<evidence type="ECO:0000256" key="1">
    <source>
        <dbReference type="ARBA" id="ARBA00004651"/>
    </source>
</evidence>
<dbReference type="NCBIfam" id="NF045883">
    <property type="entry name" value="PIPSynth"/>
    <property type="match status" value="1"/>
</dbReference>
<evidence type="ECO:0000256" key="8">
    <source>
        <dbReference type="ARBA" id="ARBA00022692"/>
    </source>
</evidence>
<keyword evidence="17" id="KW-0594">Phospholipid biosynthesis</keyword>
<comment type="catalytic activity">
    <reaction evidence="13 17">
        <text>1,2-di-(9Z-octadecenoyl)-sn-glycero-3-cytidine-5'-diphosphate + 1D-myo-inositol 3-phosphate = 1,2-di-(9Z-octadecenoyl)-sn-glycero-3-phospho-(1D-myo-inositol-3-phosphate) + CMP + H(+)</text>
        <dbReference type="Rhea" id="RHEA:61216"/>
        <dbReference type="ChEBI" id="CHEBI:15378"/>
        <dbReference type="ChEBI" id="CHEBI:58401"/>
        <dbReference type="ChEBI" id="CHEBI:60377"/>
        <dbReference type="ChEBI" id="CHEBI:85356"/>
        <dbReference type="ChEBI" id="CHEBI:144472"/>
    </reaction>
</comment>
<feature type="binding site" evidence="17">
    <location>
        <begin position="29"/>
        <end position="32"/>
    </location>
    <ligand>
        <name>a CDP-1,2-diacyl-sn-glycerol</name>
        <dbReference type="ChEBI" id="CHEBI:58332"/>
    </ligand>
</feature>
<dbReference type="GO" id="GO:0016780">
    <property type="term" value="F:phosphotransferase activity, for other substituted phosphate groups"/>
    <property type="evidence" value="ECO:0007669"/>
    <property type="project" value="UniProtKB-UniRule"/>
</dbReference>
<keyword evidence="6 17" id="KW-1003">Cell membrane</keyword>
<dbReference type="Gene3D" id="1.20.120.1760">
    <property type="match status" value="1"/>
</dbReference>
<keyword evidence="10 17" id="KW-0460">Magnesium</keyword>
<comment type="subcellular location">
    <subcellularLocation>
        <location evidence="1 17">Cell membrane</location>
        <topology evidence="1 17">Multi-pass membrane protein</topology>
    </subcellularLocation>
</comment>
<comment type="caution">
    <text evidence="19">The sequence shown here is derived from an EMBL/GenBank/DDBJ whole genome shotgun (WGS) entry which is preliminary data.</text>
</comment>
<name>A0A5C4M184_9PSEU</name>
<evidence type="ECO:0000256" key="12">
    <source>
        <dbReference type="ARBA" id="ARBA00023136"/>
    </source>
</evidence>
<comment type="similarity">
    <text evidence="4 17 18">Belongs to the CDP-alcohol phosphatidyltransferase class-I family.</text>
</comment>
<reference evidence="19 20" key="1">
    <citation type="submission" date="2019-06" db="EMBL/GenBank/DDBJ databases">
        <title>Amycolatopsis alkalitolerans sp. nov., isolated from Gastrodia elata Blume.</title>
        <authorList>
            <person name="Narsing Rao M.P."/>
            <person name="Li W.J."/>
        </authorList>
    </citation>
    <scope>NUCLEOTIDE SEQUENCE [LARGE SCALE GENOMIC DNA]</scope>
    <source>
        <strain evidence="19 20">SYSUP0005</strain>
    </source>
</reference>
<evidence type="ECO:0000256" key="16">
    <source>
        <dbReference type="ARBA" id="ARBA00048865"/>
    </source>
</evidence>
<dbReference type="InterPro" id="IPR000462">
    <property type="entry name" value="CDP-OH_P_trans"/>
</dbReference>
<dbReference type="HAMAP" id="MF_02241">
    <property type="entry name" value="PIP_synthase"/>
    <property type="match status" value="1"/>
</dbReference>
<feature type="binding site" evidence="17">
    <location>
        <position position="91"/>
    </location>
    <ligand>
        <name>Mg(2+)</name>
        <dbReference type="ChEBI" id="CHEBI:18420"/>
        <label>2</label>
    </ligand>
</feature>
<comment type="subunit">
    <text evidence="5 17">Homodimer.</text>
</comment>
<feature type="binding site" evidence="17">
    <location>
        <position position="70"/>
    </location>
    <ligand>
        <name>a CDP-1,2-diacyl-sn-glycerol</name>
        <dbReference type="ChEBI" id="CHEBI:58332"/>
    </ligand>
</feature>
<dbReference type="GO" id="GO:0000287">
    <property type="term" value="F:magnesium ion binding"/>
    <property type="evidence" value="ECO:0007669"/>
    <property type="project" value="UniProtKB-UniRule"/>
</dbReference>
<evidence type="ECO:0000256" key="3">
    <source>
        <dbReference type="ARBA" id="ARBA00005189"/>
    </source>
</evidence>
<dbReference type="InterPro" id="IPR043130">
    <property type="entry name" value="CDP-OH_PTrfase_TM_dom"/>
</dbReference>
<proteinExistence type="inferred from homology"/>
<protein>
    <recommendedName>
        <fullName evidence="14 17">Phosphatidylinositol phosphate synthase</fullName>
        <shortName evidence="17">PIP synthase</shortName>
        <ecNumber evidence="17">2.7.8.-</ecNumber>
    </recommendedName>
    <alternativeName>
        <fullName evidence="15 17">CDP-diacylglycerol--D-myo-inositol-3-phosphate 3-phosphatidyltransferase</fullName>
    </alternativeName>
</protein>
<evidence type="ECO:0000256" key="17">
    <source>
        <dbReference type="HAMAP-Rule" id="MF_02241"/>
    </source>
</evidence>